<dbReference type="GO" id="GO:0071555">
    <property type="term" value="P:cell wall organization"/>
    <property type="evidence" value="ECO:0007669"/>
    <property type="project" value="UniProtKB-KW"/>
</dbReference>
<evidence type="ECO:0000256" key="7">
    <source>
        <dbReference type="ARBA" id="ARBA00023316"/>
    </source>
</evidence>
<dbReference type="InterPro" id="IPR000743">
    <property type="entry name" value="Glyco_hydro_28"/>
</dbReference>
<dbReference type="PROSITE" id="PS00502">
    <property type="entry name" value="POLYGALACTURONASE"/>
    <property type="match status" value="1"/>
</dbReference>
<dbReference type="Pfam" id="PF00295">
    <property type="entry name" value="Glyco_hydro_28"/>
    <property type="match status" value="1"/>
</dbReference>
<name>A0A2I0I0K4_PUNGR</name>
<reference evidence="11 12" key="1">
    <citation type="submission" date="2017-11" db="EMBL/GenBank/DDBJ databases">
        <title>De-novo sequencing of pomegranate (Punica granatum L.) genome.</title>
        <authorList>
            <person name="Akparov Z."/>
            <person name="Amiraslanov A."/>
            <person name="Hajiyeva S."/>
            <person name="Abbasov M."/>
            <person name="Kaur K."/>
            <person name="Hamwieh A."/>
            <person name="Solovyev V."/>
            <person name="Salamov A."/>
            <person name="Braich B."/>
            <person name="Kosarev P."/>
            <person name="Mahmoud A."/>
            <person name="Hajiyev E."/>
            <person name="Babayeva S."/>
            <person name="Izzatullayeva V."/>
            <person name="Mammadov A."/>
            <person name="Mammadov A."/>
            <person name="Sharifova S."/>
            <person name="Ojaghi J."/>
            <person name="Eynullazada K."/>
            <person name="Bayramov B."/>
            <person name="Abdulazimova A."/>
            <person name="Shahmuradov I."/>
        </authorList>
    </citation>
    <scope>NUCLEOTIDE SEQUENCE [LARGE SCALE GENOMIC DNA]</scope>
    <source>
        <strain evidence="12">cv. AG2017</strain>
        <tissue evidence="11">Leaf</tissue>
    </source>
</reference>
<evidence type="ECO:0000313" key="12">
    <source>
        <dbReference type="Proteomes" id="UP000233551"/>
    </source>
</evidence>
<dbReference type="Gene3D" id="2.160.20.10">
    <property type="entry name" value="Single-stranded right-handed beta-helix, Pectin lyase-like"/>
    <property type="match status" value="1"/>
</dbReference>
<gene>
    <name evidence="11" type="ORF">CRG98_042144</name>
</gene>
<comment type="similarity">
    <text evidence="2 9">Belongs to the glycosyl hydrolase 28 family.</text>
</comment>
<dbReference type="PANTHER" id="PTHR31375">
    <property type="match status" value="1"/>
</dbReference>
<dbReference type="InterPro" id="IPR011050">
    <property type="entry name" value="Pectin_lyase_fold/virulence"/>
</dbReference>
<dbReference type="AlphaFoldDB" id="A0A2I0I0K4"/>
<dbReference type="EMBL" id="PGOL01004382">
    <property type="protein sequence ID" value="PKI37482.1"/>
    <property type="molecule type" value="Genomic_DNA"/>
</dbReference>
<dbReference type="STRING" id="22663.A0A2I0I0K4"/>
<keyword evidence="6 9" id="KW-0326">Glycosidase</keyword>
<proteinExistence type="inferred from homology"/>
<keyword evidence="12" id="KW-1185">Reference proteome</keyword>
<dbReference type="GO" id="GO:0004650">
    <property type="term" value="F:polygalacturonase activity"/>
    <property type="evidence" value="ECO:0007669"/>
    <property type="project" value="InterPro"/>
</dbReference>
<dbReference type="InterPro" id="IPR012334">
    <property type="entry name" value="Pectin_lyas_fold"/>
</dbReference>
<evidence type="ECO:0000256" key="6">
    <source>
        <dbReference type="ARBA" id="ARBA00023295"/>
    </source>
</evidence>
<evidence type="ECO:0000256" key="2">
    <source>
        <dbReference type="ARBA" id="ARBA00008834"/>
    </source>
</evidence>
<feature type="chain" id="PRO_5014134844" description="Polygalacturonase At3g15720" evidence="10">
    <location>
        <begin position="28"/>
        <end position="390"/>
    </location>
</feature>
<keyword evidence="7" id="KW-0961">Cell wall biogenesis/degradation</keyword>
<feature type="active site" evidence="8">
    <location>
        <position position="237"/>
    </location>
</feature>
<evidence type="ECO:0000313" key="11">
    <source>
        <dbReference type="EMBL" id="PKI37482.1"/>
    </source>
</evidence>
<keyword evidence="3" id="KW-0134">Cell wall</keyword>
<comment type="subcellular location">
    <subcellularLocation>
        <location evidence="1">Secreted</location>
        <location evidence="1">Cell wall</location>
    </subcellularLocation>
</comment>
<dbReference type="SMART" id="SM00710">
    <property type="entry name" value="PbH1"/>
    <property type="match status" value="5"/>
</dbReference>
<comment type="caution">
    <text evidence="11">The sequence shown here is derived from an EMBL/GenBank/DDBJ whole genome shotgun (WGS) entry which is preliminary data.</text>
</comment>
<evidence type="ECO:0000256" key="4">
    <source>
        <dbReference type="ARBA" id="ARBA00022525"/>
    </source>
</evidence>
<dbReference type="InterPro" id="IPR006626">
    <property type="entry name" value="PbH1"/>
</dbReference>
<evidence type="ECO:0000256" key="3">
    <source>
        <dbReference type="ARBA" id="ARBA00022512"/>
    </source>
</evidence>
<sequence length="390" mass="41575">MKSWRFRNGILAAILFVILSLAMLGSGSFDVTSYGAVGDGKTDDSKAFQDAWAALCQSSSSQPTLQIPRGKTFLVGSPVSFEGPCKSPSVSVKWAGTVIGPQKTWKGGDGDSWLEFANVDGLSISGNGKIYGQGAIWWKTCSGALRFRSCNRLRVLGLKSADSPRNHISITNCINATFSNLKLTAPEDSPNTDGIDIANSINIQISNSLMATGDDCIAINDGTSHVKITGLTCGPGHGISVGSLGKEGDEAVVENIYVKNCTFANTDNGARIKTWQGGSGFARKITYEDIQLDNVRNPILIDQYYCPHQTCANKGKAVGISDVWFSNFQGTTVDRSAITLNCSNTVPCTNINLNNIKITAPTNGREEVFAICNNAYGKSSDTVPVVSCLK</sequence>
<keyword evidence="4" id="KW-0964">Secreted</keyword>
<dbReference type="Proteomes" id="UP000233551">
    <property type="component" value="Unassembled WGS sequence"/>
</dbReference>
<evidence type="ECO:0000256" key="1">
    <source>
        <dbReference type="ARBA" id="ARBA00004191"/>
    </source>
</evidence>
<evidence type="ECO:0000256" key="9">
    <source>
        <dbReference type="RuleBase" id="RU361169"/>
    </source>
</evidence>
<evidence type="ECO:0000256" key="10">
    <source>
        <dbReference type="SAM" id="SignalP"/>
    </source>
</evidence>
<accession>A0A2I0I0K4</accession>
<evidence type="ECO:0000256" key="5">
    <source>
        <dbReference type="ARBA" id="ARBA00022801"/>
    </source>
</evidence>
<dbReference type="GO" id="GO:0005975">
    <property type="term" value="P:carbohydrate metabolic process"/>
    <property type="evidence" value="ECO:0007669"/>
    <property type="project" value="InterPro"/>
</dbReference>
<evidence type="ECO:0008006" key="13">
    <source>
        <dbReference type="Google" id="ProtNLM"/>
    </source>
</evidence>
<keyword evidence="5 9" id="KW-0378">Hydrolase</keyword>
<protein>
    <recommendedName>
        <fullName evidence="13">Polygalacturonase At3g15720</fullName>
    </recommendedName>
</protein>
<organism evidence="11 12">
    <name type="scientific">Punica granatum</name>
    <name type="common">Pomegranate</name>
    <dbReference type="NCBI Taxonomy" id="22663"/>
    <lineage>
        <taxon>Eukaryota</taxon>
        <taxon>Viridiplantae</taxon>
        <taxon>Streptophyta</taxon>
        <taxon>Embryophyta</taxon>
        <taxon>Tracheophyta</taxon>
        <taxon>Spermatophyta</taxon>
        <taxon>Magnoliopsida</taxon>
        <taxon>eudicotyledons</taxon>
        <taxon>Gunneridae</taxon>
        <taxon>Pentapetalae</taxon>
        <taxon>rosids</taxon>
        <taxon>malvids</taxon>
        <taxon>Myrtales</taxon>
        <taxon>Lythraceae</taxon>
        <taxon>Punica</taxon>
    </lineage>
</organism>
<feature type="signal peptide" evidence="10">
    <location>
        <begin position="1"/>
        <end position="27"/>
    </location>
</feature>
<dbReference type="SUPFAM" id="SSF51126">
    <property type="entry name" value="Pectin lyase-like"/>
    <property type="match status" value="1"/>
</dbReference>
<evidence type="ECO:0000256" key="8">
    <source>
        <dbReference type="PROSITE-ProRule" id="PRU10052"/>
    </source>
</evidence>
<keyword evidence="10" id="KW-0732">Signal</keyword>